<dbReference type="Gene3D" id="3.30.200.20">
    <property type="entry name" value="Phosphorylase Kinase, domain 1"/>
    <property type="match status" value="1"/>
</dbReference>
<evidence type="ECO:0000259" key="1">
    <source>
        <dbReference type="Pfam" id="PF01636"/>
    </source>
</evidence>
<evidence type="ECO:0000313" key="2">
    <source>
        <dbReference type="EMBL" id="ACN13425.1"/>
    </source>
</evidence>
<dbReference type="Pfam" id="PF01636">
    <property type="entry name" value="APH"/>
    <property type="match status" value="1"/>
</dbReference>
<dbReference type="EMBL" id="CP001087">
    <property type="protein sequence ID" value="ACN13425.1"/>
    <property type="molecule type" value="Genomic_DNA"/>
</dbReference>
<reference evidence="2 3" key="1">
    <citation type="journal article" date="2009" name="Environ. Microbiol.">
        <title>Genome sequence of Desulfobacterium autotrophicum HRM2, a marine sulfate reducer oxidizing organic carbon completely to carbon dioxide.</title>
        <authorList>
            <person name="Strittmatter A.W."/>
            <person name="Liesegang H."/>
            <person name="Rabus R."/>
            <person name="Decker I."/>
            <person name="Amann J."/>
            <person name="Andres S."/>
            <person name="Henne A."/>
            <person name="Fricke W.F."/>
            <person name="Martinez-Arias R."/>
            <person name="Bartels D."/>
            <person name="Goesmann A."/>
            <person name="Krause L."/>
            <person name="Puehler A."/>
            <person name="Klenk H.P."/>
            <person name="Richter M."/>
            <person name="Schuler M."/>
            <person name="Gloeckner F.O."/>
            <person name="Meyerdierks A."/>
            <person name="Gottschalk G."/>
            <person name="Amann R."/>
        </authorList>
    </citation>
    <scope>NUCLEOTIDE SEQUENCE [LARGE SCALE GENOMIC DNA]</scope>
    <source>
        <strain evidence="3">ATCC 43914 / DSM 3382 / HRM2</strain>
    </source>
</reference>
<dbReference type="Proteomes" id="UP000000442">
    <property type="component" value="Chromosome"/>
</dbReference>
<protein>
    <submittedName>
        <fullName evidence="2">Aminoglycoside phosphotransferase</fullName>
    </submittedName>
</protein>
<dbReference type="PANTHER" id="PTHR47829:SF1">
    <property type="entry name" value="HAD FAMILY PHOSPHATASE"/>
    <property type="match status" value="1"/>
</dbReference>
<dbReference type="Gene3D" id="3.90.1200.10">
    <property type="match status" value="1"/>
</dbReference>
<dbReference type="eggNOG" id="COG3173">
    <property type="taxonomic scope" value="Bacteria"/>
</dbReference>
<dbReference type="HOGENOM" id="CLU_007526_0_0_7"/>
<evidence type="ECO:0000313" key="3">
    <source>
        <dbReference type="Proteomes" id="UP000000442"/>
    </source>
</evidence>
<organism evidence="2 3">
    <name type="scientific">Desulforapulum autotrophicum (strain ATCC 43914 / DSM 3382 / VKM B-1955 / HRM2)</name>
    <name type="common">Desulfobacterium autotrophicum</name>
    <dbReference type="NCBI Taxonomy" id="177437"/>
    <lineage>
        <taxon>Bacteria</taxon>
        <taxon>Pseudomonadati</taxon>
        <taxon>Thermodesulfobacteriota</taxon>
        <taxon>Desulfobacteria</taxon>
        <taxon>Desulfobacterales</taxon>
        <taxon>Desulfobacteraceae</taxon>
        <taxon>Desulforapulum</taxon>
    </lineage>
</organism>
<proteinExistence type="predicted"/>
<dbReference type="InterPro" id="IPR011009">
    <property type="entry name" value="Kinase-like_dom_sf"/>
</dbReference>
<dbReference type="InterPro" id="IPR052898">
    <property type="entry name" value="ACAD10-like"/>
</dbReference>
<dbReference type="STRING" id="177437.HRM2_03030"/>
<dbReference type="CDD" id="cd05154">
    <property type="entry name" value="ACAD10_11_N-like"/>
    <property type="match status" value="1"/>
</dbReference>
<accession>C0QGF0</accession>
<feature type="domain" description="Aminoglycoside phosphotransferase" evidence="1">
    <location>
        <begin position="37"/>
        <end position="265"/>
    </location>
</feature>
<name>C0QGF0_DESAH</name>
<dbReference type="SUPFAM" id="SSF56112">
    <property type="entry name" value="Protein kinase-like (PK-like)"/>
    <property type="match status" value="1"/>
</dbReference>
<gene>
    <name evidence="2" type="ordered locus">HRM2_03030</name>
</gene>
<dbReference type="InterPro" id="IPR002575">
    <property type="entry name" value="Aminoglycoside_PTrfase"/>
</dbReference>
<dbReference type="OrthoDB" id="3806873at2"/>
<dbReference type="InterPro" id="IPR041726">
    <property type="entry name" value="ACAD10_11_N"/>
</dbReference>
<sequence length="355" mass="40148">MQVTDQAVGVREGEALDPKKVRLFLDKTLPDLTGELTIRQFPSGFSNLTYQIRVGDQELVLRRPPVGAKIKSAHDMGREYRILTALHPVFPLCPKPLAFSEDPATMGCPFYIMEKIKGIILRKDLPAGLTFTPDQAHTLCTNLVRLQADLHAIDVRSAGLAFLGKPEGYVARQVKGWSERYRNARTPDAPDFEKVMAWLKEKMQPDTDSPTLVHNDYKLDNVVLNPQSPMEIIGVLDWEMATYGDPLMDLGNSLAYWIDRTDPEECQMLRGGPTNLDGALTRREIIDLYAEITGRSMDAFDFYLCFGMFRLAVIAQQIYQRYHKGITRDPRFAMLIGAVQILERAALRLMDNSKL</sequence>
<dbReference type="RefSeq" id="WP_012662674.1">
    <property type="nucleotide sequence ID" value="NC_012108.1"/>
</dbReference>
<dbReference type="KEGG" id="dat:HRM2_03030"/>
<dbReference type="AlphaFoldDB" id="C0QGF0"/>
<keyword evidence="3" id="KW-1185">Reference proteome</keyword>
<dbReference type="PANTHER" id="PTHR47829">
    <property type="entry name" value="HYDROLASE, PUTATIVE (AFU_ORTHOLOGUE AFUA_1G12880)-RELATED"/>
    <property type="match status" value="1"/>
</dbReference>